<evidence type="ECO:0000313" key="3">
    <source>
        <dbReference type="Proteomes" id="UP000664601"/>
    </source>
</evidence>
<organism evidence="2 3">
    <name type="scientific">Candidatus Enterococcus moelleringii</name>
    <dbReference type="NCBI Taxonomy" id="2815325"/>
    <lineage>
        <taxon>Bacteria</taxon>
        <taxon>Bacillati</taxon>
        <taxon>Bacillota</taxon>
        <taxon>Bacilli</taxon>
        <taxon>Lactobacillales</taxon>
        <taxon>Enterococcaceae</taxon>
        <taxon>Enterococcus</taxon>
    </lineage>
</organism>
<dbReference type="Pfam" id="PF11148">
    <property type="entry name" value="DUF2922"/>
    <property type="match status" value="1"/>
</dbReference>
<dbReference type="InterPro" id="IPR021321">
    <property type="entry name" value="DUF2922"/>
</dbReference>
<sequence>MTTAKYVLSSRSINTMKRTSLEKRVQDFHSESGNDVYTIQATLAVMIRNALSTEDFSFLAEDLIRKIFLTSKTVHEIRLSCVYFRDYFDADQWEKVKNRLFASEAEFEQLTKSTVLYIEKLRPRLISKARPTEKKTNMISYFKDGNGKRHSWSLSNVNPDITKKEHYALMSILSTLNIFHKDGVQRFAEPIYADFTVYEPSFDRRDEEAAAELVQNAGQLLPLDASLSDAVESTEAAINTEIENATEDEPIGDSQDEDTIVAESAEIIDGPPSKTLSEEEAQALNDFYTAGFDSSSVTDEEREVIAFKAALDKRPMREIQLEMEKEKERDLEKAQSADMPKGKKDLTKKERKKLAQERADKIQRNKQNKWGILSQINKRGGKKRK</sequence>
<feature type="compositionally biased region" description="Basic and acidic residues" evidence="1">
    <location>
        <begin position="315"/>
        <end position="363"/>
    </location>
</feature>
<dbReference type="RefSeq" id="WP_207673145.1">
    <property type="nucleotide sequence ID" value="NZ_JAFREM010000013.1"/>
</dbReference>
<evidence type="ECO:0000313" key="2">
    <source>
        <dbReference type="EMBL" id="MBO1306214.1"/>
    </source>
</evidence>
<gene>
    <name evidence="2" type="ORF">JZO70_08585</name>
</gene>
<name>A0ABS3LCW3_9ENTE</name>
<protein>
    <submittedName>
        <fullName evidence="2">Uncharacterized protein</fullName>
    </submittedName>
</protein>
<dbReference type="Proteomes" id="UP000664601">
    <property type="component" value="Unassembled WGS sequence"/>
</dbReference>
<proteinExistence type="predicted"/>
<dbReference type="EMBL" id="JAFREM010000013">
    <property type="protein sequence ID" value="MBO1306214.1"/>
    <property type="molecule type" value="Genomic_DNA"/>
</dbReference>
<keyword evidence="3" id="KW-1185">Reference proteome</keyword>
<feature type="region of interest" description="Disordered" evidence="1">
    <location>
        <begin position="315"/>
        <end position="385"/>
    </location>
</feature>
<comment type="caution">
    <text evidence="2">The sequence shown here is derived from an EMBL/GenBank/DDBJ whole genome shotgun (WGS) entry which is preliminary data.</text>
</comment>
<evidence type="ECO:0000256" key="1">
    <source>
        <dbReference type="SAM" id="MobiDB-lite"/>
    </source>
</evidence>
<accession>A0ABS3LCW3</accession>
<reference evidence="2 3" key="1">
    <citation type="submission" date="2021-03" db="EMBL/GenBank/DDBJ databases">
        <title>Enterococcal diversity collection.</title>
        <authorList>
            <person name="Gilmore M.S."/>
            <person name="Schwartzman J."/>
            <person name="Van Tyne D."/>
            <person name="Martin M."/>
            <person name="Earl A.M."/>
            <person name="Manson A.L."/>
            <person name="Straub T."/>
            <person name="Salamzade R."/>
            <person name="Saavedra J."/>
            <person name="Lebreton F."/>
            <person name="Prichula J."/>
            <person name="Schaufler K."/>
            <person name="Gaca A."/>
            <person name="Sgardioli B."/>
            <person name="Wagenaar J."/>
            <person name="Strong T."/>
        </authorList>
    </citation>
    <scope>NUCLEOTIDE SEQUENCE [LARGE SCALE GENOMIC DNA]</scope>
    <source>
        <strain evidence="2 3">669A</strain>
    </source>
</reference>